<dbReference type="Gene3D" id="3.90.1140.10">
    <property type="entry name" value="Cyclic phosphodiesterase"/>
    <property type="match status" value="1"/>
</dbReference>
<dbReference type="RefSeq" id="WP_226606939.1">
    <property type="nucleotide sequence ID" value="NZ_JAJAQI010000010.1"/>
</dbReference>
<dbReference type="GO" id="GO:0016874">
    <property type="term" value="F:ligase activity"/>
    <property type="evidence" value="ECO:0007669"/>
    <property type="project" value="UniProtKB-KW"/>
</dbReference>
<dbReference type="SUPFAM" id="SSF55144">
    <property type="entry name" value="LigT-like"/>
    <property type="match status" value="1"/>
</dbReference>
<dbReference type="EMBL" id="JAJAQI010000010">
    <property type="protein sequence ID" value="MCB4821746.1"/>
    <property type="molecule type" value="Genomic_DNA"/>
</dbReference>
<keyword evidence="2" id="KW-1185">Reference proteome</keyword>
<accession>A0A9X1ICM0</accession>
<gene>
    <name evidence="1" type="ORF">LHA35_08380</name>
</gene>
<sequence length="180" mass="20119">MPEPSPPLILTLGLDAETQSWLEALRRTHFPPARNLVPAHVTLFHALPGEEEAAIRAAIAAECAALPPSRVRVGPPRSLGRGVALEVGAPAIATLRDRLAERWRCWLTAQDRQRWRPHATVQNKVSPERARALFVTLSAVLPVREARAESLLLWRYRGGPWEALERIPFTAEVYPREVIL</sequence>
<keyword evidence="1" id="KW-0436">Ligase</keyword>
<evidence type="ECO:0000313" key="1">
    <source>
        <dbReference type="EMBL" id="MCB4821746.1"/>
    </source>
</evidence>
<dbReference type="InterPro" id="IPR009097">
    <property type="entry name" value="Cyclic_Pdiesterase"/>
</dbReference>
<dbReference type="Pfam" id="PF13563">
    <property type="entry name" value="2_5_RNA_ligase2"/>
    <property type="match status" value="1"/>
</dbReference>
<dbReference type="AlphaFoldDB" id="A0A9X1ICM0"/>
<dbReference type="Proteomes" id="UP001139311">
    <property type="component" value="Unassembled WGS sequence"/>
</dbReference>
<name>A0A9X1ICM0_9PROT</name>
<evidence type="ECO:0000313" key="2">
    <source>
        <dbReference type="Proteomes" id="UP001139311"/>
    </source>
</evidence>
<protein>
    <submittedName>
        <fullName evidence="1">2'-5' RNA ligase family protein</fullName>
    </submittedName>
</protein>
<organism evidence="1 2">
    <name type="scientific">Roseicella aerolata</name>
    <dbReference type="NCBI Taxonomy" id="2883479"/>
    <lineage>
        <taxon>Bacteria</taxon>
        <taxon>Pseudomonadati</taxon>
        <taxon>Pseudomonadota</taxon>
        <taxon>Alphaproteobacteria</taxon>
        <taxon>Acetobacterales</taxon>
        <taxon>Roseomonadaceae</taxon>
        <taxon>Roseicella</taxon>
    </lineage>
</organism>
<proteinExistence type="predicted"/>
<reference evidence="1" key="1">
    <citation type="submission" date="2021-10" db="EMBL/GenBank/DDBJ databases">
        <title>Roseicella aerolatum sp. nov., isolated from aerosols of e-waste dismantling site.</title>
        <authorList>
            <person name="Qin T."/>
        </authorList>
    </citation>
    <scope>NUCLEOTIDE SEQUENCE</scope>
    <source>
        <strain evidence="1">GB24</strain>
    </source>
</reference>
<comment type="caution">
    <text evidence="1">The sequence shown here is derived from an EMBL/GenBank/DDBJ whole genome shotgun (WGS) entry which is preliminary data.</text>
</comment>